<dbReference type="RefSeq" id="WP_345826262.1">
    <property type="nucleotide sequence ID" value="NZ_JBDIML010000007.1"/>
</dbReference>
<evidence type="ECO:0000313" key="2">
    <source>
        <dbReference type="Proteomes" id="UP001444625"/>
    </source>
</evidence>
<dbReference type="Proteomes" id="UP001444625">
    <property type="component" value="Unassembled WGS sequence"/>
</dbReference>
<evidence type="ECO:0000313" key="1">
    <source>
        <dbReference type="EMBL" id="MEN2768764.1"/>
    </source>
</evidence>
<reference evidence="1 2" key="1">
    <citation type="submission" date="2024-05" db="EMBL/GenBank/DDBJ databases">
        <authorList>
            <person name="Haq I."/>
            <person name="Ullah Z."/>
            <person name="Ahmad R."/>
            <person name="Li M."/>
            <person name="Tong Y."/>
        </authorList>
    </citation>
    <scope>NUCLEOTIDE SEQUENCE [LARGE SCALE GENOMIC DNA]</scope>
    <source>
        <strain evidence="1 2">16A2E</strain>
    </source>
</reference>
<evidence type="ECO:0008006" key="3">
    <source>
        <dbReference type="Google" id="ProtNLM"/>
    </source>
</evidence>
<comment type="caution">
    <text evidence="1">The sequence shown here is derived from an EMBL/GenBank/DDBJ whole genome shotgun (WGS) entry which is preliminary data.</text>
</comment>
<name>A0ABU9XKE6_9BACI</name>
<accession>A0ABU9XKE6</accession>
<dbReference type="EMBL" id="JBDIML010000007">
    <property type="protein sequence ID" value="MEN2768764.1"/>
    <property type="molecule type" value="Genomic_DNA"/>
</dbReference>
<keyword evidence="2" id="KW-1185">Reference proteome</keyword>
<protein>
    <recommendedName>
        <fullName evidence="3">Tubby C 2</fullName>
    </recommendedName>
</protein>
<gene>
    <name evidence="1" type="ORF">ABC228_16385</name>
</gene>
<organism evidence="1 2">
    <name type="scientific">Ornithinibacillus xuwenensis</name>
    <dbReference type="NCBI Taxonomy" id="3144668"/>
    <lineage>
        <taxon>Bacteria</taxon>
        <taxon>Bacillati</taxon>
        <taxon>Bacillota</taxon>
        <taxon>Bacilli</taxon>
        <taxon>Bacillales</taxon>
        <taxon>Bacillaceae</taxon>
        <taxon>Ornithinibacillus</taxon>
    </lineage>
</organism>
<sequence length="169" mass="19352">MSRIIYFNDNFFSSGRTVIYNTDKEKIGELDLKSAFSTSVDILDVDGNLTLRGFFPFLSNKWSIVDVNEVSKGILKTRFALFKKLFEYVTRNGEGYLIESEAFSKQFTVTDSNKRLICEFRRVDGFFQSPAYRLTNYSDIVPAMEWVAVVMGVHAIQKRRNNSAAANSH</sequence>
<proteinExistence type="predicted"/>